<sequence>MIKNNNRNSRDDKSKAGEGSKSRRPAATDKPKGRYSDKDGKDYSDKDDKDKRKPGFATGDKPAYKPRAARDGDSKPYTPRTSAGKDFKPRTDRDNSSRDYKPRTTRDGDSKPYTPRTSAGKDFKPRADRDGESRDYKPRTTRDGDSKPYSPRTSAGKDFKPRADRDGESRDYKPRTAKEGDFKPRTESKGGFKPWEKKDSGNADYKPRAFKEGSSRDDAEGKRSYIKKDNYITDGDKSKFADKKGGASRSTDSRPYRKREEGDFKRKDDRGERVAPATRARKAAEPKDDGLIRLNRYIANSGICSRRKADELIEAGVVSVNNIPVTELGHKVDPYKDEVRYNGELLKREKKVYVLLNKPKDYITTTDDPQERKTVMQLVEKASRERIYPVGRLDRNTTGLILMTNDGELADKLSHPKNGITKIYHVELNKNLSQGDFNKIQFGLELEDGLIKPDNVSYVAGASKKEIGIQIHSGKNRIVRRIFEHLGYDVVKLDRVVYGNLTKKDLPRGRWRFLEEHELIQIKHLIK</sequence>
<dbReference type="EC" id="5.4.99.-" evidence="4"/>
<dbReference type="PANTHER" id="PTHR47683:SF2">
    <property type="entry name" value="RNA-BINDING S4 DOMAIN-CONTAINING PROTEIN"/>
    <property type="match status" value="1"/>
</dbReference>
<dbReference type="InterPro" id="IPR050343">
    <property type="entry name" value="RsuA_PseudoU_synthase"/>
</dbReference>
<dbReference type="GO" id="GO:0000455">
    <property type="term" value="P:enzyme-directed rRNA pseudouridine synthesis"/>
    <property type="evidence" value="ECO:0007669"/>
    <property type="project" value="UniProtKB-ARBA"/>
</dbReference>
<keyword evidence="3" id="KW-0694">RNA-binding</keyword>
<dbReference type="CDD" id="cd02870">
    <property type="entry name" value="PseudoU_synth_RsuA_like"/>
    <property type="match status" value="1"/>
</dbReference>
<comment type="similarity">
    <text evidence="1 4">Belongs to the pseudouridine synthase RsuA family.</text>
</comment>
<evidence type="ECO:0000256" key="1">
    <source>
        <dbReference type="ARBA" id="ARBA00008348"/>
    </source>
</evidence>
<dbReference type="Gene3D" id="3.30.70.1560">
    <property type="entry name" value="Alpha-L RNA-binding motif"/>
    <property type="match status" value="1"/>
</dbReference>
<dbReference type="InterPro" id="IPR002942">
    <property type="entry name" value="S4_RNA-bd"/>
</dbReference>
<feature type="compositionally biased region" description="Basic and acidic residues" evidence="5">
    <location>
        <begin position="83"/>
        <end position="110"/>
    </location>
</feature>
<dbReference type="GO" id="GO:0003723">
    <property type="term" value="F:RNA binding"/>
    <property type="evidence" value="ECO:0007669"/>
    <property type="project" value="UniProtKB-KW"/>
</dbReference>
<comment type="caution">
    <text evidence="7">The sequence shown here is derived from an EMBL/GenBank/DDBJ whole genome shotgun (WGS) entry which is preliminary data.</text>
</comment>
<protein>
    <recommendedName>
        <fullName evidence="4">Pseudouridine synthase</fullName>
        <ecNumber evidence="4">5.4.99.-</ecNumber>
    </recommendedName>
</protein>
<dbReference type="PROSITE" id="PS01149">
    <property type="entry name" value="PSI_RSU"/>
    <property type="match status" value="1"/>
</dbReference>
<evidence type="ECO:0000256" key="2">
    <source>
        <dbReference type="ARBA" id="ARBA00023235"/>
    </source>
</evidence>
<dbReference type="SMART" id="SM00363">
    <property type="entry name" value="S4"/>
    <property type="match status" value="1"/>
</dbReference>
<dbReference type="EMBL" id="SWBR01000001">
    <property type="protein sequence ID" value="TKC12108.1"/>
    <property type="molecule type" value="Genomic_DNA"/>
</dbReference>
<reference evidence="7 8" key="1">
    <citation type="submission" date="2019-04" db="EMBL/GenBank/DDBJ databases">
        <title>Pedobacter sp. RP-3-22 sp. nov., isolated from Arctic soil.</title>
        <authorList>
            <person name="Dahal R.H."/>
            <person name="Kim D.-U."/>
        </authorList>
    </citation>
    <scope>NUCLEOTIDE SEQUENCE [LARGE SCALE GENOMIC DNA]</scope>
    <source>
        <strain evidence="7 8">RP-3-22</strain>
    </source>
</reference>
<dbReference type="FunFam" id="3.10.290.10:FF:000003">
    <property type="entry name" value="Pseudouridine synthase"/>
    <property type="match status" value="1"/>
</dbReference>
<dbReference type="Pfam" id="PF00849">
    <property type="entry name" value="PseudoU_synth_2"/>
    <property type="match status" value="1"/>
</dbReference>
<gene>
    <name evidence="7" type="ORF">FA048_00375</name>
</gene>
<dbReference type="InterPro" id="IPR000748">
    <property type="entry name" value="PsdUridine_synth_RsuA/RluB/E/F"/>
</dbReference>
<dbReference type="SUPFAM" id="SSF55120">
    <property type="entry name" value="Pseudouridine synthase"/>
    <property type="match status" value="1"/>
</dbReference>
<dbReference type="InterPro" id="IPR020103">
    <property type="entry name" value="PsdUridine_synth_cat_dom_sf"/>
</dbReference>
<dbReference type="Gene3D" id="3.30.70.580">
    <property type="entry name" value="Pseudouridine synthase I, catalytic domain, N-terminal subdomain"/>
    <property type="match status" value="1"/>
</dbReference>
<dbReference type="SUPFAM" id="SSF55174">
    <property type="entry name" value="Alpha-L RNA-binding motif"/>
    <property type="match status" value="1"/>
</dbReference>
<dbReference type="InterPro" id="IPR036986">
    <property type="entry name" value="S4_RNA-bd_sf"/>
</dbReference>
<dbReference type="InterPro" id="IPR020094">
    <property type="entry name" value="TruA/RsuA/RluB/E/F_N"/>
</dbReference>
<dbReference type="Pfam" id="PF01479">
    <property type="entry name" value="S4"/>
    <property type="match status" value="1"/>
</dbReference>
<evidence type="ECO:0000256" key="5">
    <source>
        <dbReference type="SAM" id="MobiDB-lite"/>
    </source>
</evidence>
<dbReference type="CDD" id="cd00165">
    <property type="entry name" value="S4"/>
    <property type="match status" value="1"/>
</dbReference>
<evidence type="ECO:0000256" key="3">
    <source>
        <dbReference type="PROSITE-ProRule" id="PRU00182"/>
    </source>
</evidence>
<feature type="domain" description="RNA-binding S4" evidence="6">
    <location>
        <begin position="292"/>
        <end position="354"/>
    </location>
</feature>
<dbReference type="RefSeq" id="WP_136838021.1">
    <property type="nucleotide sequence ID" value="NZ_SWBR01000001.1"/>
</dbReference>
<proteinExistence type="inferred from homology"/>
<feature type="compositionally biased region" description="Basic and acidic residues" evidence="5">
    <location>
        <begin position="119"/>
        <end position="146"/>
    </location>
</feature>
<keyword evidence="8" id="KW-1185">Reference proteome</keyword>
<feature type="compositionally biased region" description="Basic and acidic residues" evidence="5">
    <location>
        <begin position="155"/>
        <end position="273"/>
    </location>
</feature>
<evidence type="ECO:0000256" key="4">
    <source>
        <dbReference type="RuleBase" id="RU003887"/>
    </source>
</evidence>
<dbReference type="Proteomes" id="UP000309488">
    <property type="component" value="Unassembled WGS sequence"/>
</dbReference>
<dbReference type="InterPro" id="IPR006145">
    <property type="entry name" value="PsdUridine_synth_RsuA/RluA"/>
</dbReference>
<dbReference type="NCBIfam" id="TIGR00093">
    <property type="entry name" value="pseudouridine synthase"/>
    <property type="match status" value="1"/>
</dbReference>
<dbReference type="InterPro" id="IPR042092">
    <property type="entry name" value="PsdUridine_s_RsuA/RluB/E/F_cat"/>
</dbReference>
<keyword evidence="2 4" id="KW-0413">Isomerase</keyword>
<dbReference type="PROSITE" id="PS50889">
    <property type="entry name" value="S4"/>
    <property type="match status" value="1"/>
</dbReference>
<dbReference type="OrthoDB" id="9807213at2"/>
<dbReference type="Gene3D" id="3.10.290.10">
    <property type="entry name" value="RNA-binding S4 domain"/>
    <property type="match status" value="1"/>
</dbReference>
<evidence type="ECO:0000259" key="6">
    <source>
        <dbReference type="SMART" id="SM00363"/>
    </source>
</evidence>
<evidence type="ECO:0000313" key="7">
    <source>
        <dbReference type="EMBL" id="TKC12108.1"/>
    </source>
</evidence>
<dbReference type="GO" id="GO:0120159">
    <property type="term" value="F:rRNA pseudouridine synthase activity"/>
    <property type="evidence" value="ECO:0007669"/>
    <property type="project" value="UniProtKB-ARBA"/>
</dbReference>
<feature type="region of interest" description="Disordered" evidence="5">
    <location>
        <begin position="1"/>
        <end position="285"/>
    </location>
</feature>
<name>A0A4U1CY12_9SPHI</name>
<dbReference type="PANTHER" id="PTHR47683">
    <property type="entry name" value="PSEUDOURIDINE SYNTHASE FAMILY PROTEIN-RELATED"/>
    <property type="match status" value="1"/>
</dbReference>
<feature type="compositionally biased region" description="Basic and acidic residues" evidence="5">
    <location>
        <begin position="8"/>
        <end position="53"/>
    </location>
</feature>
<organism evidence="7 8">
    <name type="scientific">Pedobacter polaris</name>
    <dbReference type="NCBI Taxonomy" id="2571273"/>
    <lineage>
        <taxon>Bacteria</taxon>
        <taxon>Pseudomonadati</taxon>
        <taxon>Bacteroidota</taxon>
        <taxon>Sphingobacteriia</taxon>
        <taxon>Sphingobacteriales</taxon>
        <taxon>Sphingobacteriaceae</taxon>
        <taxon>Pedobacter</taxon>
    </lineage>
</organism>
<dbReference type="InterPro" id="IPR018496">
    <property type="entry name" value="PsdUridine_synth_RsuA/RluB_CS"/>
</dbReference>
<accession>A0A4U1CY12</accession>
<evidence type="ECO:0000313" key="8">
    <source>
        <dbReference type="Proteomes" id="UP000309488"/>
    </source>
</evidence>
<dbReference type="AlphaFoldDB" id="A0A4U1CY12"/>